<gene>
    <name evidence="1" type="ORF">Bccel_2217</name>
</gene>
<dbReference type="RefSeq" id="WP_036947287.1">
    <property type="nucleotide sequence ID" value="NZ_KN050765.1"/>
</dbReference>
<organism evidence="1 2">
    <name type="scientific">Pseudobacteroides cellulosolvens ATCC 35603 = DSM 2933</name>
    <dbReference type="NCBI Taxonomy" id="398512"/>
    <lineage>
        <taxon>Bacteria</taxon>
        <taxon>Bacillati</taxon>
        <taxon>Bacillota</taxon>
        <taxon>Clostridia</taxon>
        <taxon>Eubacteriales</taxon>
        <taxon>Oscillospiraceae</taxon>
        <taxon>Pseudobacteroides</taxon>
    </lineage>
</organism>
<protein>
    <submittedName>
        <fullName evidence="1">Uncharacterized protein</fullName>
    </submittedName>
</protein>
<evidence type="ECO:0000313" key="1">
    <source>
        <dbReference type="EMBL" id="KNY26952.1"/>
    </source>
</evidence>
<comment type="caution">
    <text evidence="1">The sequence shown here is derived from an EMBL/GenBank/DDBJ whole genome shotgun (WGS) entry which is preliminary data.</text>
</comment>
<dbReference type="eggNOG" id="ENOG5032XA6">
    <property type="taxonomic scope" value="Bacteria"/>
</dbReference>
<dbReference type="OrthoDB" id="2083656at2"/>
<reference evidence="2" key="1">
    <citation type="submission" date="2015-07" db="EMBL/GenBank/DDBJ databases">
        <title>Near-Complete Genome Sequence of the Cellulolytic Bacterium Bacteroides (Pseudobacteroides) cellulosolvens ATCC 35603.</title>
        <authorList>
            <person name="Dassa B."/>
            <person name="Utturkar S.M."/>
            <person name="Klingeman D.M."/>
            <person name="Hurt R.A."/>
            <person name="Keller M."/>
            <person name="Xu J."/>
            <person name="Reddy Y.H.K."/>
            <person name="Borovok I."/>
            <person name="Grinberg I.R."/>
            <person name="Lamed R."/>
            <person name="Zhivin O."/>
            <person name="Bayer E.A."/>
            <person name="Brown S.D."/>
        </authorList>
    </citation>
    <scope>NUCLEOTIDE SEQUENCE [LARGE SCALE GENOMIC DNA]</scope>
    <source>
        <strain evidence="2">DSM 2933</strain>
    </source>
</reference>
<evidence type="ECO:0000313" key="2">
    <source>
        <dbReference type="Proteomes" id="UP000036923"/>
    </source>
</evidence>
<dbReference type="Proteomes" id="UP000036923">
    <property type="component" value="Unassembled WGS sequence"/>
</dbReference>
<accession>A0A0L6JNM2</accession>
<dbReference type="AlphaFoldDB" id="A0A0L6JNM2"/>
<sequence length="102" mass="12286">MKGNAKKTLTDYDVKKKAVKLVVVYLKKKISREYLGSEHINDWIVNMEKLFDKPEFVMSEYLEMKRQLNDVIERTLDEEMRFKIRDSWYSFGKALDKKTKLM</sequence>
<dbReference type="EMBL" id="LGTC01000001">
    <property type="protein sequence ID" value="KNY26952.1"/>
    <property type="molecule type" value="Genomic_DNA"/>
</dbReference>
<name>A0A0L6JNM2_9FIRM</name>
<proteinExistence type="predicted"/>
<keyword evidence="2" id="KW-1185">Reference proteome</keyword>